<dbReference type="Gene3D" id="2.10.270.10">
    <property type="entry name" value="Cholin Binding"/>
    <property type="match status" value="1"/>
</dbReference>
<evidence type="ECO:0000313" key="2">
    <source>
        <dbReference type="Proteomes" id="UP000184394"/>
    </source>
</evidence>
<dbReference type="RefSeq" id="WP_072950845.1">
    <property type="nucleotide sequence ID" value="NZ_FRCT01000007.1"/>
</dbReference>
<proteinExistence type="predicted"/>
<reference evidence="1 2" key="1">
    <citation type="submission" date="2016-11" db="EMBL/GenBank/DDBJ databases">
        <authorList>
            <person name="Jaros S."/>
            <person name="Januszkiewicz K."/>
            <person name="Wedrychowicz H."/>
        </authorList>
    </citation>
    <scope>NUCLEOTIDE SEQUENCE [LARGE SCALE GENOMIC DNA]</scope>
    <source>
        <strain evidence="1 2">Y1</strain>
    </source>
</reference>
<evidence type="ECO:0000313" key="1">
    <source>
        <dbReference type="EMBL" id="SHM59939.1"/>
    </source>
</evidence>
<dbReference type="EMBL" id="FRCT01000007">
    <property type="protein sequence ID" value="SHM59939.1"/>
    <property type="molecule type" value="Genomic_DNA"/>
</dbReference>
<gene>
    <name evidence="1" type="ORF">SAMN04487860_10791</name>
</gene>
<dbReference type="OrthoDB" id="1829034at2"/>
<accession>A0A1M7K3S8</accession>
<dbReference type="Proteomes" id="UP000184394">
    <property type="component" value="Unassembled WGS sequence"/>
</dbReference>
<organism evidence="1 2">
    <name type="scientific">Ruminococcus flavefaciens</name>
    <dbReference type="NCBI Taxonomy" id="1265"/>
    <lineage>
        <taxon>Bacteria</taxon>
        <taxon>Bacillati</taxon>
        <taxon>Bacillota</taxon>
        <taxon>Clostridia</taxon>
        <taxon>Eubacteriales</taxon>
        <taxon>Oscillospiraceae</taxon>
        <taxon>Ruminococcus</taxon>
    </lineage>
</organism>
<sequence>MKKVIKTISAITMAFTILGTGKILSKTISPNTIDSYIITTYAAVDKNYTGWKLEKNFVNNEMEWHYYKKGNLQRDKWIDDKYYVNGKGALVTGFLNINGDNYYCGKKTSGGAKWCNAWVESGGEWYYYGKDGKRLENTWLNYKGYKYYLGEGGRMYKDCTAAIGLHRYYFNSIGVATVI</sequence>
<dbReference type="AlphaFoldDB" id="A0A1M7K3S8"/>
<name>A0A1M7K3S8_RUMFL</name>
<protein>
    <recommendedName>
        <fullName evidence="3">Cell wall binding repeat-containing protein</fullName>
    </recommendedName>
</protein>
<evidence type="ECO:0008006" key="3">
    <source>
        <dbReference type="Google" id="ProtNLM"/>
    </source>
</evidence>
<dbReference type="SUPFAM" id="SSF69360">
    <property type="entry name" value="Cell wall binding repeat"/>
    <property type="match status" value="1"/>
</dbReference>